<evidence type="ECO:0008006" key="3">
    <source>
        <dbReference type="Google" id="ProtNLM"/>
    </source>
</evidence>
<dbReference type="SUPFAM" id="SSF52402">
    <property type="entry name" value="Adenine nucleotide alpha hydrolases-like"/>
    <property type="match status" value="1"/>
</dbReference>
<comment type="caution">
    <text evidence="1">The sequence shown here is derived from an EMBL/GenBank/DDBJ whole genome shotgun (WGS) entry which is preliminary data.</text>
</comment>
<protein>
    <recommendedName>
        <fullName evidence="3">UspA domain-containing protein</fullName>
    </recommendedName>
</protein>
<sequence length="250" mass="26466">MGDSRRGPSSTPQSRKIMVIADPTRESAAALQYALSHAVLEQDELILVHVENNGGSWKNAFSSFLRLPSSSSSSSTSGSSPGANNANANIANTVSSLASEIGQGEGNFLEQMKRICEIAQPKVRVQTECITMDGIKAAAILLHGDKLGVEPKVRVQTECITMDGIKAAAILLHGDKLGVEVIIIGQRRTISSSLLGSMRPGGSLIGSKGVDTADYLIENSKCTCVGVQKKGQNGGYVLNTKTHKNFWLLA</sequence>
<name>A0ABQ7DZB2_BRACR</name>
<dbReference type="InterPro" id="IPR014729">
    <property type="entry name" value="Rossmann-like_a/b/a_fold"/>
</dbReference>
<keyword evidence="2" id="KW-1185">Reference proteome</keyword>
<dbReference type="CDD" id="cd00293">
    <property type="entry name" value="USP-like"/>
    <property type="match status" value="1"/>
</dbReference>
<dbReference type="PANTHER" id="PTHR47867:SF1">
    <property type="entry name" value="ADENINE NUCLEOTIDE ALPHA HYDROLASES-LIKE SUPERFAMILY PROTEIN"/>
    <property type="match status" value="1"/>
</dbReference>
<proteinExistence type="predicted"/>
<evidence type="ECO:0000313" key="1">
    <source>
        <dbReference type="EMBL" id="KAF3582984.1"/>
    </source>
</evidence>
<dbReference type="Proteomes" id="UP000266723">
    <property type="component" value="Unassembled WGS sequence"/>
</dbReference>
<dbReference type="Gene3D" id="3.40.50.620">
    <property type="entry name" value="HUPs"/>
    <property type="match status" value="1"/>
</dbReference>
<organism evidence="1 2">
    <name type="scientific">Brassica cretica</name>
    <name type="common">Mustard</name>
    <dbReference type="NCBI Taxonomy" id="69181"/>
    <lineage>
        <taxon>Eukaryota</taxon>
        <taxon>Viridiplantae</taxon>
        <taxon>Streptophyta</taxon>
        <taxon>Embryophyta</taxon>
        <taxon>Tracheophyta</taxon>
        <taxon>Spermatophyta</taxon>
        <taxon>Magnoliopsida</taxon>
        <taxon>eudicotyledons</taxon>
        <taxon>Gunneridae</taxon>
        <taxon>Pentapetalae</taxon>
        <taxon>rosids</taxon>
        <taxon>malvids</taxon>
        <taxon>Brassicales</taxon>
        <taxon>Brassicaceae</taxon>
        <taxon>Brassiceae</taxon>
        <taxon>Brassica</taxon>
    </lineage>
</organism>
<reference evidence="1 2" key="1">
    <citation type="journal article" date="2020" name="BMC Genomics">
        <title>Intraspecific diversification of the crop wild relative Brassica cretica Lam. using demographic model selection.</title>
        <authorList>
            <person name="Kioukis A."/>
            <person name="Michalopoulou V.A."/>
            <person name="Briers L."/>
            <person name="Pirintsos S."/>
            <person name="Studholme D.J."/>
            <person name="Pavlidis P."/>
            <person name="Sarris P.F."/>
        </authorList>
    </citation>
    <scope>NUCLEOTIDE SEQUENCE [LARGE SCALE GENOMIC DNA]</scope>
    <source>
        <strain evidence="2">cv. PFS-1207/04</strain>
    </source>
</reference>
<gene>
    <name evidence="1" type="ORF">DY000_02033157</name>
</gene>
<accession>A0ABQ7DZB2</accession>
<evidence type="ECO:0000313" key="2">
    <source>
        <dbReference type="Proteomes" id="UP000266723"/>
    </source>
</evidence>
<dbReference type="PANTHER" id="PTHR47867">
    <property type="entry name" value="ADENINE NUCLEOTIDE ALPHA HYDROLASES-LIKE SUPERFAMILY PROTEIN"/>
    <property type="match status" value="1"/>
</dbReference>
<dbReference type="EMBL" id="QGKV02000649">
    <property type="protein sequence ID" value="KAF3582984.1"/>
    <property type="molecule type" value="Genomic_DNA"/>
</dbReference>